<dbReference type="InterPro" id="IPR050090">
    <property type="entry name" value="Tyrosine_recombinase_XerCD"/>
</dbReference>
<dbReference type="PANTHER" id="PTHR30349">
    <property type="entry name" value="PHAGE INTEGRASE-RELATED"/>
    <property type="match status" value="1"/>
</dbReference>
<protein>
    <submittedName>
        <fullName evidence="8">Integrase</fullName>
    </submittedName>
</protein>
<organism evidence="8 9">
    <name type="scientific">Planomonospora venezuelensis</name>
    <dbReference type="NCBI Taxonomy" id="1999"/>
    <lineage>
        <taxon>Bacteria</taxon>
        <taxon>Bacillati</taxon>
        <taxon>Actinomycetota</taxon>
        <taxon>Actinomycetes</taxon>
        <taxon>Streptosporangiales</taxon>
        <taxon>Streptosporangiaceae</taxon>
        <taxon>Planomonospora</taxon>
    </lineage>
</organism>
<dbReference type="InterPro" id="IPR010998">
    <property type="entry name" value="Integrase_recombinase_N"/>
</dbReference>
<feature type="region of interest" description="Disordered" evidence="5">
    <location>
        <begin position="1"/>
        <end position="22"/>
    </location>
</feature>
<dbReference type="Pfam" id="PF00589">
    <property type="entry name" value="Phage_integrase"/>
    <property type="match status" value="1"/>
</dbReference>
<gene>
    <name evidence="8" type="ORF">FHS22_000084</name>
</gene>
<reference evidence="8 9" key="1">
    <citation type="submission" date="2020-08" db="EMBL/GenBank/DDBJ databases">
        <title>Genomic Encyclopedia of Type Strains, Phase III (KMG-III): the genomes of soil and plant-associated and newly described type strains.</title>
        <authorList>
            <person name="Whitman W."/>
        </authorList>
    </citation>
    <scope>NUCLEOTIDE SEQUENCE [LARGE SCALE GENOMIC DNA]</scope>
    <source>
        <strain evidence="8 9">CECT 3303</strain>
    </source>
</reference>
<dbReference type="GO" id="GO:0006310">
    <property type="term" value="P:DNA recombination"/>
    <property type="evidence" value="ECO:0007669"/>
    <property type="project" value="UniProtKB-KW"/>
</dbReference>
<evidence type="ECO:0000313" key="9">
    <source>
        <dbReference type="Proteomes" id="UP000562352"/>
    </source>
</evidence>
<sequence length="461" mass="51796">MKASYSKRCGCKDPETGKPLDSKCPELTKRRHGTHGFTTRLDTTDRAARQLKRFGFATQTAAEQAFGRVRDLVQLARDDDTARRKIGDLIFATKHGQELPDVEEVRRKLKLGLDLTASVGTVADLLEDWYASKRAKKESTRRGWRQHLDHYLIPQLGDISRDRLRAAHIDGMFDTIEEWNAEIRTAAAEKRVPNLAGDVRERHKVTGVATQHRIFATLRNAYNWAVKRRMVESNPCMGVELPAEERDPARVWSPEQVGMFLEAAEHDPLGLLYRIVLLRGLRRGEACGLRWSDLDMDTGHARITQTVLQLGGRIVIDTPKTRAGHRVVSLDTDTVSLLKAHHSVQRRERFAAGDRYEDNDLVFPRPDGRPLPPDRVTERFKQIARDTGLPVIKLHEARHTAASLGLEAGLDVKIVSAQLGHSTTTITRDLYQHVRQAVLDDAAEKVVALLPGRKGAQEASS</sequence>
<evidence type="ECO:0000256" key="3">
    <source>
        <dbReference type="ARBA" id="ARBA00023172"/>
    </source>
</evidence>
<feature type="domain" description="Tyr recombinase" evidence="6">
    <location>
        <begin position="247"/>
        <end position="444"/>
    </location>
</feature>
<feature type="compositionally biased region" description="Basic and acidic residues" evidence="5">
    <location>
        <begin position="10"/>
        <end position="22"/>
    </location>
</feature>
<keyword evidence="3" id="KW-0233">DNA recombination</keyword>
<dbReference type="InterPro" id="IPR013762">
    <property type="entry name" value="Integrase-like_cat_sf"/>
</dbReference>
<evidence type="ECO:0000259" key="6">
    <source>
        <dbReference type="PROSITE" id="PS51898"/>
    </source>
</evidence>
<dbReference type="InterPro" id="IPR002104">
    <property type="entry name" value="Integrase_catalytic"/>
</dbReference>
<keyword evidence="2 4" id="KW-0238">DNA-binding</keyword>
<dbReference type="Proteomes" id="UP000562352">
    <property type="component" value="Unassembled WGS sequence"/>
</dbReference>
<comment type="caution">
    <text evidence="8">The sequence shown here is derived from an EMBL/GenBank/DDBJ whole genome shotgun (WGS) entry which is preliminary data.</text>
</comment>
<dbReference type="SUPFAM" id="SSF56349">
    <property type="entry name" value="DNA breaking-rejoining enzymes"/>
    <property type="match status" value="1"/>
</dbReference>
<dbReference type="GO" id="GO:0003677">
    <property type="term" value="F:DNA binding"/>
    <property type="evidence" value="ECO:0007669"/>
    <property type="project" value="UniProtKB-UniRule"/>
</dbReference>
<evidence type="ECO:0000256" key="1">
    <source>
        <dbReference type="ARBA" id="ARBA00008857"/>
    </source>
</evidence>
<comment type="similarity">
    <text evidence="1">Belongs to the 'phage' integrase family.</text>
</comment>
<dbReference type="PROSITE" id="PS51900">
    <property type="entry name" value="CB"/>
    <property type="match status" value="1"/>
</dbReference>
<dbReference type="AlphaFoldDB" id="A0A841CZW2"/>
<name>A0A841CZW2_PLAVE</name>
<dbReference type="InterPro" id="IPR011010">
    <property type="entry name" value="DNA_brk_join_enz"/>
</dbReference>
<evidence type="ECO:0000256" key="4">
    <source>
        <dbReference type="PROSITE-ProRule" id="PRU01248"/>
    </source>
</evidence>
<dbReference type="PROSITE" id="PS51898">
    <property type="entry name" value="TYR_RECOMBINASE"/>
    <property type="match status" value="1"/>
</dbReference>
<evidence type="ECO:0000256" key="2">
    <source>
        <dbReference type="ARBA" id="ARBA00023125"/>
    </source>
</evidence>
<accession>A0A841CZW2</accession>
<evidence type="ECO:0000259" key="7">
    <source>
        <dbReference type="PROSITE" id="PS51900"/>
    </source>
</evidence>
<dbReference type="CDD" id="cd01189">
    <property type="entry name" value="INT_ICEBs1_C_like"/>
    <property type="match status" value="1"/>
</dbReference>
<dbReference type="GO" id="GO:0015074">
    <property type="term" value="P:DNA integration"/>
    <property type="evidence" value="ECO:0007669"/>
    <property type="project" value="InterPro"/>
</dbReference>
<dbReference type="RefSeq" id="WP_184937282.1">
    <property type="nucleotide sequence ID" value="NZ_BAAAWZ010000001.1"/>
</dbReference>
<dbReference type="Gene3D" id="1.10.443.10">
    <property type="entry name" value="Intergrase catalytic core"/>
    <property type="match status" value="1"/>
</dbReference>
<dbReference type="InterPro" id="IPR044068">
    <property type="entry name" value="CB"/>
</dbReference>
<keyword evidence="9" id="KW-1185">Reference proteome</keyword>
<evidence type="ECO:0000256" key="5">
    <source>
        <dbReference type="SAM" id="MobiDB-lite"/>
    </source>
</evidence>
<dbReference type="PANTHER" id="PTHR30349:SF64">
    <property type="entry name" value="PROPHAGE INTEGRASE INTD-RELATED"/>
    <property type="match status" value="1"/>
</dbReference>
<dbReference type="Gene3D" id="1.10.150.130">
    <property type="match status" value="1"/>
</dbReference>
<proteinExistence type="inferred from homology"/>
<evidence type="ECO:0000313" key="8">
    <source>
        <dbReference type="EMBL" id="MBB5960846.1"/>
    </source>
</evidence>
<feature type="domain" description="Core-binding (CB)" evidence="7">
    <location>
        <begin position="120"/>
        <end position="226"/>
    </location>
</feature>
<dbReference type="EMBL" id="JACHJJ010000001">
    <property type="protein sequence ID" value="MBB5960846.1"/>
    <property type="molecule type" value="Genomic_DNA"/>
</dbReference>